<evidence type="ECO:0000256" key="1">
    <source>
        <dbReference type="SAM" id="Phobius"/>
    </source>
</evidence>
<comment type="caution">
    <text evidence="2">The sequence shown here is derived from an EMBL/GenBank/DDBJ whole genome shotgun (WGS) entry which is preliminary data.</text>
</comment>
<dbReference type="Proteomes" id="UP000260665">
    <property type="component" value="Unassembled WGS sequence"/>
</dbReference>
<proteinExistence type="predicted"/>
<dbReference type="EMBL" id="QFZK01000014">
    <property type="protein sequence ID" value="RFO95570.1"/>
    <property type="molecule type" value="Genomic_DNA"/>
</dbReference>
<keyword evidence="3" id="KW-1185">Reference proteome</keyword>
<feature type="transmembrane region" description="Helical" evidence="1">
    <location>
        <begin position="20"/>
        <end position="48"/>
    </location>
</feature>
<dbReference type="AlphaFoldDB" id="A0A3E1RA78"/>
<dbReference type="RefSeq" id="WP_117179363.1">
    <property type="nucleotide sequence ID" value="NZ_QFZK01000014.1"/>
</dbReference>
<protein>
    <submittedName>
        <fullName evidence="2">Uncharacterized protein</fullName>
    </submittedName>
</protein>
<keyword evidence="1" id="KW-0812">Transmembrane</keyword>
<organism evidence="2 3">
    <name type="scientific">Rhodoferax lacus</name>
    <dbReference type="NCBI Taxonomy" id="2184758"/>
    <lineage>
        <taxon>Bacteria</taxon>
        <taxon>Pseudomonadati</taxon>
        <taxon>Pseudomonadota</taxon>
        <taxon>Betaproteobacteria</taxon>
        <taxon>Burkholderiales</taxon>
        <taxon>Comamonadaceae</taxon>
        <taxon>Rhodoferax</taxon>
    </lineage>
</organism>
<keyword evidence="1" id="KW-1133">Transmembrane helix</keyword>
<dbReference type="OrthoDB" id="8911168at2"/>
<sequence length="102" mass="11240">MNFLLDFVAQTLRSVLRLLMVAMLGALVLGILAFGLCAALLSVLWSLLRGKKPAMFTVFQTFRQASQPFRQGFQKAAPASQGDVVDVQAHEVRQALERPEGH</sequence>
<name>A0A3E1RA78_9BURK</name>
<reference evidence="2 3" key="1">
    <citation type="submission" date="2018-05" db="EMBL/GenBank/DDBJ databases">
        <title>Rhodoferax soyangensis sp.nov., isolated from an oligotrophic freshwater lake.</title>
        <authorList>
            <person name="Park M."/>
        </authorList>
    </citation>
    <scope>NUCLEOTIDE SEQUENCE [LARGE SCALE GENOMIC DNA]</scope>
    <source>
        <strain evidence="2 3">IMCC26218</strain>
    </source>
</reference>
<accession>A0A3E1RA78</accession>
<gene>
    <name evidence="2" type="ORF">DIC66_17350</name>
</gene>
<evidence type="ECO:0000313" key="3">
    <source>
        <dbReference type="Proteomes" id="UP000260665"/>
    </source>
</evidence>
<keyword evidence="1" id="KW-0472">Membrane</keyword>
<evidence type="ECO:0000313" key="2">
    <source>
        <dbReference type="EMBL" id="RFO95570.1"/>
    </source>
</evidence>